<accession>A0AAW4X3H8</accession>
<name>A0AAW4X3H8_LIMRT</name>
<sequence length="38" mass="4658">MKWTQLSQALQKVQRTLRRHKQEIYNSFKYDTYTNGPV</sequence>
<dbReference type="AlphaFoldDB" id="A0AAW4X3H8"/>
<dbReference type="EMBL" id="JAJGWB010000066">
    <property type="protein sequence ID" value="MCC4476964.1"/>
    <property type="molecule type" value="Genomic_DNA"/>
</dbReference>
<organism evidence="2 3">
    <name type="scientific">Limosilactobacillus reuteri</name>
    <name type="common">Lactobacillus reuteri</name>
    <dbReference type="NCBI Taxonomy" id="1598"/>
    <lineage>
        <taxon>Bacteria</taxon>
        <taxon>Bacillati</taxon>
        <taxon>Bacillota</taxon>
        <taxon>Bacilli</taxon>
        <taxon>Lactobacillales</taxon>
        <taxon>Lactobacillaceae</taxon>
        <taxon>Limosilactobacillus</taxon>
    </lineage>
</organism>
<evidence type="ECO:0000259" key="1">
    <source>
        <dbReference type="Pfam" id="PF01610"/>
    </source>
</evidence>
<feature type="domain" description="Transposase IS204/IS1001/IS1096/IS1165 DDE" evidence="1">
    <location>
        <begin position="7"/>
        <end position="38"/>
    </location>
</feature>
<protein>
    <submittedName>
        <fullName evidence="2">Transposase</fullName>
    </submittedName>
</protein>
<feature type="non-terminal residue" evidence="2">
    <location>
        <position position="38"/>
    </location>
</feature>
<evidence type="ECO:0000313" key="3">
    <source>
        <dbReference type="Proteomes" id="UP001198026"/>
    </source>
</evidence>
<dbReference type="Proteomes" id="UP001198026">
    <property type="component" value="Unassembled WGS sequence"/>
</dbReference>
<dbReference type="InterPro" id="IPR002560">
    <property type="entry name" value="Transposase_DDE"/>
</dbReference>
<dbReference type="Pfam" id="PF01610">
    <property type="entry name" value="DDE_Tnp_ISL3"/>
    <property type="match status" value="1"/>
</dbReference>
<gene>
    <name evidence="2" type="ORF">LMB76_01750</name>
</gene>
<proteinExistence type="predicted"/>
<reference evidence="2" key="1">
    <citation type="submission" date="2021-10" db="EMBL/GenBank/DDBJ databases">
        <title>Evolutionary history and lifestyle of the vertebrate symbiont Limosilactobacillus reuteri.</title>
        <authorList>
            <person name="Zheng J."/>
            <person name="Li F."/>
            <person name="Gaenzle M."/>
            <person name="Walter J."/>
        </authorList>
    </citation>
    <scope>NUCLEOTIDE SEQUENCE</scope>
    <source>
        <strain evidence="2">GQ_1_3_1</strain>
    </source>
</reference>
<evidence type="ECO:0000313" key="2">
    <source>
        <dbReference type="EMBL" id="MCC4476964.1"/>
    </source>
</evidence>
<comment type="caution">
    <text evidence="2">The sequence shown here is derived from an EMBL/GenBank/DDBJ whole genome shotgun (WGS) entry which is preliminary data.</text>
</comment>